<dbReference type="AlphaFoldDB" id="A0A0B8NW65"/>
<dbReference type="Gene3D" id="3.30.65.10">
    <property type="entry name" value="Bacterial Topoisomerase I, domain 1"/>
    <property type="match status" value="3"/>
</dbReference>
<reference evidence="2 3" key="2">
    <citation type="submission" date="2015-01" db="EMBL/GenBank/DDBJ databases">
        <authorList>
            <consortium name="NBRP consortium"/>
            <person name="Sawabe T."/>
            <person name="Meirelles P."/>
            <person name="Feng G."/>
            <person name="Sayaka M."/>
            <person name="Hattori M."/>
            <person name="Ohkuma M."/>
        </authorList>
    </citation>
    <scope>NUCLEOTIDE SEQUENCE [LARGE SCALE GENOMIC DNA]</scope>
    <source>
        <strain evidence="3">JCM 19231</strain>
    </source>
</reference>
<dbReference type="PANTHER" id="PTHR42785">
    <property type="entry name" value="DNA TOPOISOMERASE, TYPE IA, CORE"/>
    <property type="match status" value="1"/>
</dbReference>
<proteinExistence type="predicted"/>
<dbReference type="Proteomes" id="UP000031671">
    <property type="component" value="Unassembled WGS sequence"/>
</dbReference>
<dbReference type="RefSeq" id="WP_261834331.1">
    <property type="nucleotide sequence ID" value="NZ_AP024881.1"/>
</dbReference>
<feature type="domain" description="DNA topoisomerase type IA zn finger" evidence="1">
    <location>
        <begin position="110"/>
        <end position="147"/>
    </location>
</feature>
<accession>A0A0B8NW65</accession>
<dbReference type="InterPro" id="IPR000380">
    <property type="entry name" value="Topo_IA"/>
</dbReference>
<dbReference type="PANTHER" id="PTHR42785:SF1">
    <property type="entry name" value="DNA TOPOISOMERASE"/>
    <property type="match status" value="1"/>
</dbReference>
<evidence type="ECO:0000313" key="2">
    <source>
        <dbReference type="EMBL" id="GAM54954.1"/>
    </source>
</evidence>
<dbReference type="GO" id="GO:0006265">
    <property type="term" value="P:DNA topological change"/>
    <property type="evidence" value="ECO:0007669"/>
    <property type="project" value="InterPro"/>
</dbReference>
<organism evidence="2 3">
    <name type="scientific">Vibrio ishigakensis</name>
    <dbReference type="NCBI Taxonomy" id="1481914"/>
    <lineage>
        <taxon>Bacteria</taxon>
        <taxon>Pseudomonadati</taxon>
        <taxon>Pseudomonadota</taxon>
        <taxon>Gammaproteobacteria</taxon>
        <taxon>Vibrionales</taxon>
        <taxon>Vibrionaceae</taxon>
        <taxon>Vibrio</taxon>
    </lineage>
</organism>
<sequence length="180" mass="19845">MSGQIDNQLFSSHGSALEQHCPQCGGELQMRHGKHGAFLGCANYPDCDFIKPLHQPSGQVIKALGVPCPECGNELVLRQGRYGMFIGCESYPECHYIAHMDEEEQPQKKITCPACSTGNLVDRKSRFGKVFHACDSYPKCDFALNTEPVEGVCQECGFKLLTKKKSGLVCADRKCQAVQK</sequence>
<keyword evidence="3" id="KW-1185">Reference proteome</keyword>
<feature type="domain" description="DNA topoisomerase type IA zn finger" evidence="1">
    <location>
        <begin position="19"/>
        <end position="54"/>
    </location>
</feature>
<dbReference type="SUPFAM" id="SSF57783">
    <property type="entry name" value="Zinc beta-ribbon"/>
    <property type="match status" value="2"/>
</dbReference>
<dbReference type="EMBL" id="BBRZ01000008">
    <property type="protein sequence ID" value="GAM54954.1"/>
    <property type="molecule type" value="Genomic_DNA"/>
</dbReference>
<feature type="domain" description="DNA topoisomerase type IA zn finger" evidence="1">
    <location>
        <begin position="66"/>
        <end position="99"/>
    </location>
</feature>
<gene>
    <name evidence="2" type="ORF">JCM19231_5874</name>
</gene>
<evidence type="ECO:0000259" key="1">
    <source>
        <dbReference type="Pfam" id="PF01396"/>
    </source>
</evidence>
<comment type="caution">
    <text evidence="2">The sequence shown here is derived from an EMBL/GenBank/DDBJ whole genome shotgun (WGS) entry which is preliminary data.</text>
</comment>
<dbReference type="GO" id="GO:0003677">
    <property type="term" value="F:DNA binding"/>
    <property type="evidence" value="ECO:0007669"/>
    <property type="project" value="InterPro"/>
</dbReference>
<dbReference type="GO" id="GO:0005694">
    <property type="term" value="C:chromosome"/>
    <property type="evidence" value="ECO:0007669"/>
    <property type="project" value="InterPro"/>
</dbReference>
<dbReference type="GO" id="GO:0003917">
    <property type="term" value="F:DNA topoisomerase type I (single strand cut, ATP-independent) activity"/>
    <property type="evidence" value="ECO:0007669"/>
    <property type="project" value="InterPro"/>
</dbReference>
<evidence type="ECO:0000313" key="3">
    <source>
        <dbReference type="Proteomes" id="UP000031671"/>
    </source>
</evidence>
<dbReference type="InterPro" id="IPR013498">
    <property type="entry name" value="Topo_IA_Znf"/>
</dbReference>
<name>A0A0B8NW65_9VIBR</name>
<protein>
    <submittedName>
        <fullName evidence="2">C-terminal Zn-finger domain</fullName>
    </submittedName>
</protein>
<reference evidence="2 3" key="1">
    <citation type="submission" date="2015-01" db="EMBL/GenBank/DDBJ databases">
        <title>Vibrio sp. C1 JCM 19231 whole genome shotgun sequence.</title>
        <authorList>
            <person name="Sawabe T."/>
            <person name="Meirelles P."/>
            <person name="Feng G."/>
            <person name="Sayaka M."/>
            <person name="Hattori M."/>
            <person name="Ohkuma M."/>
        </authorList>
    </citation>
    <scope>NUCLEOTIDE SEQUENCE [LARGE SCALE GENOMIC DNA]</scope>
    <source>
        <strain evidence="3">JCM 19231</strain>
    </source>
</reference>
<dbReference type="Pfam" id="PF01396">
    <property type="entry name" value="Zn_ribbon_Top1"/>
    <property type="match status" value="3"/>
</dbReference>